<reference evidence="7" key="1">
    <citation type="submission" date="2022-01" db="EMBL/GenBank/DDBJ databases">
        <title>Genome Sequence Resource for Two Populations of Ditylenchus destructor, the Migratory Endoparasitic Phytonematode.</title>
        <authorList>
            <person name="Zhang H."/>
            <person name="Lin R."/>
            <person name="Xie B."/>
        </authorList>
    </citation>
    <scope>NUCLEOTIDE SEQUENCE</scope>
    <source>
        <strain evidence="7">BazhouSP</strain>
    </source>
</reference>
<evidence type="ECO:0000256" key="4">
    <source>
        <dbReference type="RuleBase" id="RU000356"/>
    </source>
</evidence>
<evidence type="ECO:0000256" key="2">
    <source>
        <dbReference type="ARBA" id="ARBA00022723"/>
    </source>
</evidence>
<organism evidence="7 8">
    <name type="scientific">Ditylenchus destructor</name>
    <dbReference type="NCBI Taxonomy" id="166010"/>
    <lineage>
        <taxon>Eukaryota</taxon>
        <taxon>Metazoa</taxon>
        <taxon>Ecdysozoa</taxon>
        <taxon>Nematoda</taxon>
        <taxon>Chromadorea</taxon>
        <taxon>Rhabditida</taxon>
        <taxon>Tylenchina</taxon>
        <taxon>Tylenchomorpha</taxon>
        <taxon>Sphaerularioidea</taxon>
        <taxon>Anguinidae</taxon>
        <taxon>Anguininae</taxon>
        <taxon>Ditylenchus</taxon>
    </lineage>
</organism>
<dbReference type="InterPro" id="IPR009050">
    <property type="entry name" value="Globin-like_sf"/>
</dbReference>
<dbReference type="Pfam" id="PF00042">
    <property type="entry name" value="Globin"/>
    <property type="match status" value="1"/>
</dbReference>
<dbReference type="GO" id="GO:0019825">
    <property type="term" value="F:oxygen binding"/>
    <property type="evidence" value="ECO:0007669"/>
    <property type="project" value="InterPro"/>
</dbReference>
<feature type="domain" description="Globin" evidence="6">
    <location>
        <begin position="76"/>
        <end position="192"/>
    </location>
</feature>
<feature type="compositionally biased region" description="Polar residues" evidence="5">
    <location>
        <begin position="18"/>
        <end position="35"/>
    </location>
</feature>
<keyword evidence="2" id="KW-0479">Metal-binding</keyword>
<dbReference type="InterPro" id="IPR012292">
    <property type="entry name" value="Globin/Proto"/>
</dbReference>
<dbReference type="InterPro" id="IPR000971">
    <property type="entry name" value="Globin"/>
</dbReference>
<keyword evidence="4" id="KW-0561">Oxygen transport</keyword>
<keyword evidence="3" id="KW-0408">Iron</keyword>
<dbReference type="InterPro" id="IPR050532">
    <property type="entry name" value="Globin-like_OT"/>
</dbReference>
<evidence type="ECO:0000313" key="7">
    <source>
        <dbReference type="EMBL" id="KAI1699623.1"/>
    </source>
</evidence>
<proteinExistence type="inferred from homology"/>
<dbReference type="Proteomes" id="UP001201812">
    <property type="component" value="Unassembled WGS sequence"/>
</dbReference>
<dbReference type="PANTHER" id="PTHR46458">
    <property type="entry name" value="BLR2807 PROTEIN"/>
    <property type="match status" value="1"/>
</dbReference>
<dbReference type="Gene3D" id="1.10.490.10">
    <property type="entry name" value="Globins"/>
    <property type="match status" value="1"/>
</dbReference>
<evidence type="ECO:0000256" key="3">
    <source>
        <dbReference type="ARBA" id="ARBA00023004"/>
    </source>
</evidence>
<feature type="region of interest" description="Disordered" evidence="5">
    <location>
        <begin position="1"/>
        <end position="35"/>
    </location>
</feature>
<dbReference type="AlphaFoldDB" id="A0AAD4MM42"/>
<keyword evidence="8" id="KW-1185">Reference proteome</keyword>
<name>A0AAD4MM42_9BILA</name>
<evidence type="ECO:0000256" key="1">
    <source>
        <dbReference type="ARBA" id="ARBA00022617"/>
    </source>
</evidence>
<dbReference type="SUPFAM" id="SSF46458">
    <property type="entry name" value="Globin-like"/>
    <property type="match status" value="1"/>
</dbReference>
<gene>
    <name evidence="7" type="ORF">DdX_17222</name>
</gene>
<comment type="similarity">
    <text evidence="4">Belongs to the globin family.</text>
</comment>
<dbReference type="GO" id="GO:0046872">
    <property type="term" value="F:metal ion binding"/>
    <property type="evidence" value="ECO:0007669"/>
    <property type="project" value="UniProtKB-KW"/>
</dbReference>
<sequence>MGSGASKSGGAVTARRPTLNNGISKNLTNGDANGATESNTVVVDRRLPYANFRELFTMKNYWKTVKRNEAQCAKMMFYKYLKTNPDNKMRYPKLKSIDIDSPECSEQAFEAIANSYLKIFDDVINSVEETPADATQACQRLSAVGKTHRIKVSGMKFDDFQQLEGPFLYMIQEILQDRYNDKAENLFRKFFQFCLKYIVEGFNA</sequence>
<keyword evidence="4" id="KW-0813">Transport</keyword>
<dbReference type="PANTHER" id="PTHR46458:SF5">
    <property type="entry name" value="GLOBIN FAMILY PROFILE DOMAIN-CONTAINING PROTEIN"/>
    <property type="match status" value="1"/>
</dbReference>
<evidence type="ECO:0000259" key="6">
    <source>
        <dbReference type="Pfam" id="PF00042"/>
    </source>
</evidence>
<evidence type="ECO:0000313" key="8">
    <source>
        <dbReference type="Proteomes" id="UP001201812"/>
    </source>
</evidence>
<dbReference type="GO" id="GO:0005344">
    <property type="term" value="F:oxygen carrier activity"/>
    <property type="evidence" value="ECO:0007669"/>
    <property type="project" value="UniProtKB-KW"/>
</dbReference>
<evidence type="ECO:0000256" key="5">
    <source>
        <dbReference type="SAM" id="MobiDB-lite"/>
    </source>
</evidence>
<dbReference type="GO" id="GO:0020037">
    <property type="term" value="F:heme binding"/>
    <property type="evidence" value="ECO:0007669"/>
    <property type="project" value="InterPro"/>
</dbReference>
<dbReference type="EMBL" id="JAKKPZ010000173">
    <property type="protein sequence ID" value="KAI1699623.1"/>
    <property type="molecule type" value="Genomic_DNA"/>
</dbReference>
<accession>A0AAD4MM42</accession>
<comment type="caution">
    <text evidence="7">The sequence shown here is derived from an EMBL/GenBank/DDBJ whole genome shotgun (WGS) entry which is preliminary data.</text>
</comment>
<keyword evidence="1 4" id="KW-0349">Heme</keyword>
<protein>
    <submittedName>
        <fullName evidence="7">Globin domain-containing protein</fullName>
    </submittedName>
</protein>